<name>A0A9P6ESK0_9AGAR</name>
<dbReference type="EMBL" id="MU157826">
    <property type="protein sequence ID" value="KAF9534382.1"/>
    <property type="molecule type" value="Genomic_DNA"/>
</dbReference>
<protein>
    <submittedName>
        <fullName evidence="2">Uncharacterized protein</fullName>
    </submittedName>
</protein>
<evidence type="ECO:0000256" key="1">
    <source>
        <dbReference type="SAM" id="Phobius"/>
    </source>
</evidence>
<keyword evidence="1" id="KW-0472">Membrane</keyword>
<feature type="transmembrane region" description="Helical" evidence="1">
    <location>
        <begin position="104"/>
        <end position="128"/>
    </location>
</feature>
<dbReference type="AlphaFoldDB" id="A0A9P6ESK0"/>
<comment type="caution">
    <text evidence="2">The sequence shown here is derived from an EMBL/GenBank/DDBJ whole genome shotgun (WGS) entry which is preliminary data.</text>
</comment>
<organism evidence="2 3">
    <name type="scientific">Crepidotus variabilis</name>
    <dbReference type="NCBI Taxonomy" id="179855"/>
    <lineage>
        <taxon>Eukaryota</taxon>
        <taxon>Fungi</taxon>
        <taxon>Dikarya</taxon>
        <taxon>Basidiomycota</taxon>
        <taxon>Agaricomycotina</taxon>
        <taxon>Agaricomycetes</taxon>
        <taxon>Agaricomycetidae</taxon>
        <taxon>Agaricales</taxon>
        <taxon>Agaricineae</taxon>
        <taxon>Crepidotaceae</taxon>
        <taxon>Crepidotus</taxon>
    </lineage>
</organism>
<keyword evidence="3" id="KW-1185">Reference proteome</keyword>
<sequence>MALLSTLPRSSLGPDYYPRLLVLFLAAFFTVLATAFGCRALVKEKQDEGTLKKSLIPGIQIETTDIFITTLITTSILLLMSGFTIACLGISLHPRTKNLSTHAVRVQVVFSTLGALCLLGTMVPYLIVFRTHHVGVIILSPTNTNQIPESVGPSSQLPMDGQIVGLPSTSIFTNAFTSNISTLAFDAPNSPSNFLKEYNEIAYLLQFAFLPWLSFIANLVAAGVLFYQTWDSDVDESELRGLGFEFGSTKDPVGASKSTTSQVPLMVQRAIGGRKSNVRKARLLV</sequence>
<feature type="transmembrane region" description="Helical" evidence="1">
    <location>
        <begin position="63"/>
        <end position="92"/>
    </location>
</feature>
<evidence type="ECO:0000313" key="2">
    <source>
        <dbReference type="EMBL" id="KAF9534382.1"/>
    </source>
</evidence>
<proteinExistence type="predicted"/>
<keyword evidence="1" id="KW-0812">Transmembrane</keyword>
<feature type="transmembrane region" description="Helical" evidence="1">
    <location>
        <begin position="20"/>
        <end position="42"/>
    </location>
</feature>
<gene>
    <name evidence="2" type="ORF">CPB83DRAFT_332565</name>
</gene>
<evidence type="ECO:0000313" key="3">
    <source>
        <dbReference type="Proteomes" id="UP000807306"/>
    </source>
</evidence>
<reference evidence="2" key="1">
    <citation type="submission" date="2020-11" db="EMBL/GenBank/DDBJ databases">
        <authorList>
            <consortium name="DOE Joint Genome Institute"/>
            <person name="Ahrendt S."/>
            <person name="Riley R."/>
            <person name="Andreopoulos W."/>
            <person name="Labutti K."/>
            <person name="Pangilinan J."/>
            <person name="Ruiz-Duenas F.J."/>
            <person name="Barrasa J.M."/>
            <person name="Sanchez-Garcia M."/>
            <person name="Camarero S."/>
            <person name="Miyauchi S."/>
            <person name="Serrano A."/>
            <person name="Linde D."/>
            <person name="Babiker R."/>
            <person name="Drula E."/>
            <person name="Ayuso-Fernandez I."/>
            <person name="Pacheco R."/>
            <person name="Padilla G."/>
            <person name="Ferreira P."/>
            <person name="Barriuso J."/>
            <person name="Kellner H."/>
            <person name="Castanera R."/>
            <person name="Alfaro M."/>
            <person name="Ramirez L."/>
            <person name="Pisabarro A.G."/>
            <person name="Kuo A."/>
            <person name="Tritt A."/>
            <person name="Lipzen A."/>
            <person name="He G."/>
            <person name="Yan M."/>
            <person name="Ng V."/>
            <person name="Cullen D."/>
            <person name="Martin F."/>
            <person name="Rosso M.-N."/>
            <person name="Henrissat B."/>
            <person name="Hibbett D."/>
            <person name="Martinez A.T."/>
            <person name="Grigoriev I.V."/>
        </authorList>
    </citation>
    <scope>NUCLEOTIDE SEQUENCE</scope>
    <source>
        <strain evidence="2">CBS 506.95</strain>
    </source>
</reference>
<feature type="transmembrane region" description="Helical" evidence="1">
    <location>
        <begin position="201"/>
        <end position="227"/>
    </location>
</feature>
<accession>A0A9P6ESK0</accession>
<dbReference type="Proteomes" id="UP000807306">
    <property type="component" value="Unassembled WGS sequence"/>
</dbReference>
<keyword evidence="1" id="KW-1133">Transmembrane helix</keyword>